<dbReference type="Pfam" id="PF00041">
    <property type="entry name" value="fn3"/>
    <property type="match status" value="1"/>
</dbReference>
<accession>A0A7D9H4H3</accession>
<evidence type="ECO:0000259" key="2">
    <source>
        <dbReference type="PROSITE" id="PS50853"/>
    </source>
</evidence>
<dbReference type="CDD" id="cd00063">
    <property type="entry name" value="FN3"/>
    <property type="match status" value="1"/>
</dbReference>
<proteinExistence type="predicted"/>
<organism evidence="3">
    <name type="scientific">uncultured Woeseiaceae bacterium</name>
    <dbReference type="NCBI Taxonomy" id="1983305"/>
    <lineage>
        <taxon>Bacteria</taxon>
        <taxon>Pseudomonadati</taxon>
        <taxon>Pseudomonadota</taxon>
        <taxon>Gammaproteobacteria</taxon>
        <taxon>Woeseiales</taxon>
        <taxon>Woeseiaceae</taxon>
        <taxon>environmental samples</taxon>
    </lineage>
</organism>
<sequence>MTTSPGYPGQLSVPQWRHHVFLILLLAVIVSACVSCRESVTANQVGTRSTTLSWTPPTQNSDGSPLTDLAGYNIYYGNESGNYHASIEINNPGIAIYVVEYLTPNTYFFVITAINSSGVESQFSNEVSKLVL</sequence>
<keyword evidence="1" id="KW-0472">Membrane</keyword>
<keyword evidence="1" id="KW-1133">Transmembrane helix</keyword>
<gene>
    <name evidence="3" type="ORF">JTBM06_V1_500002</name>
</gene>
<dbReference type="InterPro" id="IPR036116">
    <property type="entry name" value="FN3_sf"/>
</dbReference>
<dbReference type="AlphaFoldDB" id="A0A7D9H4H3"/>
<evidence type="ECO:0000256" key="1">
    <source>
        <dbReference type="SAM" id="Phobius"/>
    </source>
</evidence>
<evidence type="ECO:0000313" key="3">
    <source>
        <dbReference type="EMBL" id="VUX56272.1"/>
    </source>
</evidence>
<dbReference type="SUPFAM" id="SSF49265">
    <property type="entry name" value="Fibronectin type III"/>
    <property type="match status" value="1"/>
</dbReference>
<dbReference type="EMBL" id="LR633967">
    <property type="protein sequence ID" value="VUX56272.1"/>
    <property type="molecule type" value="Genomic_DNA"/>
</dbReference>
<keyword evidence="1" id="KW-0812">Transmembrane</keyword>
<reference evidence="3" key="1">
    <citation type="submission" date="2019-07" db="EMBL/GenBank/DDBJ databases">
        <authorList>
            <person name="Weber M."/>
            <person name="Kostadinov I."/>
            <person name="Kostadinov D I."/>
        </authorList>
    </citation>
    <scope>NUCLEOTIDE SEQUENCE</scope>
    <source>
        <strain evidence="3">Gfbio:sag-sample-m06:053724c1-46a9-4a36-b237-ea2bf867836b</strain>
    </source>
</reference>
<dbReference type="SMART" id="SM00060">
    <property type="entry name" value="FN3"/>
    <property type="match status" value="1"/>
</dbReference>
<dbReference type="Gene3D" id="2.60.40.10">
    <property type="entry name" value="Immunoglobulins"/>
    <property type="match status" value="1"/>
</dbReference>
<feature type="domain" description="Fibronectin type-III" evidence="2">
    <location>
        <begin position="36"/>
        <end position="132"/>
    </location>
</feature>
<protein>
    <recommendedName>
        <fullName evidence="2">Fibronectin type-III domain-containing protein</fullName>
    </recommendedName>
</protein>
<dbReference type="InterPro" id="IPR003961">
    <property type="entry name" value="FN3_dom"/>
</dbReference>
<feature type="transmembrane region" description="Helical" evidence="1">
    <location>
        <begin position="20"/>
        <end position="40"/>
    </location>
</feature>
<name>A0A7D9H4H3_9GAMM</name>
<dbReference type="InterPro" id="IPR013783">
    <property type="entry name" value="Ig-like_fold"/>
</dbReference>
<dbReference type="PROSITE" id="PS50853">
    <property type="entry name" value="FN3"/>
    <property type="match status" value="1"/>
</dbReference>